<proteinExistence type="predicted"/>
<name>A0A918U801_9NEIS</name>
<protein>
    <recommendedName>
        <fullName evidence="3">Phage protein D</fullName>
    </recommendedName>
</protein>
<keyword evidence="2" id="KW-1185">Reference proteome</keyword>
<dbReference type="SUPFAM" id="SSF69279">
    <property type="entry name" value="Phage tail proteins"/>
    <property type="match status" value="1"/>
</dbReference>
<sequence>MTGWIAMEVDNNAFLSADTFRVVFARASLPEGYDIDWFSRQTVFRVEVQFDDGTGLRSFALGNADTLVYDPVAGTLTLEGRDLTSLLADTKISRKWQNLTASQIAAEIARAHDLTPRVAETRTRAGSYYQIDHVQLQDEMSEWDLLTYLARREEFACFVSGRELHFAPMPAPGGADVYRIDWSDAQSGPVCAVRTLAFERALSVSRGIEVSVSSFNVKQKNGFTVTHPEPKGKKDGAGGGASQYRFTYPNLTRDAARRKAVALYDEIARHEMKLEATLPGDNLLMPDVLIEVAGTASDFDQTYYVDSIRRSLDVEGGYLMSVSAKNRNPATEGGQA</sequence>
<dbReference type="EMBL" id="BMYX01000002">
    <property type="protein sequence ID" value="GGY07073.1"/>
    <property type="molecule type" value="Genomic_DNA"/>
</dbReference>
<comment type="caution">
    <text evidence="1">The sequence shown here is derived from an EMBL/GenBank/DDBJ whole genome shotgun (WGS) entry which is preliminary data.</text>
</comment>
<dbReference type="AlphaFoldDB" id="A0A918U801"/>
<gene>
    <name evidence="1" type="ORF">GCM10011289_07100</name>
</gene>
<reference evidence="1" key="2">
    <citation type="submission" date="2020-09" db="EMBL/GenBank/DDBJ databases">
        <authorList>
            <person name="Sun Q."/>
            <person name="Kim S."/>
        </authorList>
    </citation>
    <scope>NUCLEOTIDE SEQUENCE</scope>
    <source>
        <strain evidence="1">KCTC 32182</strain>
    </source>
</reference>
<evidence type="ECO:0000313" key="1">
    <source>
        <dbReference type="EMBL" id="GGY07073.1"/>
    </source>
</evidence>
<accession>A0A918U801</accession>
<evidence type="ECO:0000313" key="2">
    <source>
        <dbReference type="Proteomes" id="UP000645257"/>
    </source>
</evidence>
<dbReference type="Proteomes" id="UP000645257">
    <property type="component" value="Unassembled WGS sequence"/>
</dbReference>
<dbReference type="Pfam" id="PF05954">
    <property type="entry name" value="Phage_GPD"/>
    <property type="match status" value="1"/>
</dbReference>
<reference evidence="1" key="1">
    <citation type="journal article" date="2014" name="Int. J. Syst. Evol. Microbiol.">
        <title>Complete genome sequence of Corynebacterium casei LMG S-19264T (=DSM 44701T), isolated from a smear-ripened cheese.</title>
        <authorList>
            <consortium name="US DOE Joint Genome Institute (JGI-PGF)"/>
            <person name="Walter F."/>
            <person name="Albersmeier A."/>
            <person name="Kalinowski J."/>
            <person name="Ruckert C."/>
        </authorList>
    </citation>
    <scope>NUCLEOTIDE SEQUENCE</scope>
    <source>
        <strain evidence="1">KCTC 32182</strain>
    </source>
</reference>
<organism evidence="1 2">
    <name type="scientific">Paludibacterium paludis</name>
    <dbReference type="NCBI Taxonomy" id="1225769"/>
    <lineage>
        <taxon>Bacteria</taxon>
        <taxon>Pseudomonadati</taxon>
        <taxon>Pseudomonadota</taxon>
        <taxon>Betaproteobacteria</taxon>
        <taxon>Neisseriales</taxon>
        <taxon>Chromobacteriaceae</taxon>
        <taxon>Paludibacterium</taxon>
    </lineage>
</organism>
<evidence type="ECO:0008006" key="3">
    <source>
        <dbReference type="Google" id="ProtNLM"/>
    </source>
</evidence>